<dbReference type="OrthoDB" id="432528at2759"/>
<dbReference type="EMBL" id="OV121135">
    <property type="protein sequence ID" value="CAH0555562.1"/>
    <property type="molecule type" value="Genomic_DNA"/>
</dbReference>
<reference evidence="4" key="1">
    <citation type="submission" date="2021-12" db="EMBL/GenBank/DDBJ databases">
        <authorList>
            <person name="King R."/>
        </authorList>
    </citation>
    <scope>NUCLEOTIDE SEQUENCE</scope>
</reference>
<dbReference type="Gene3D" id="2.120.10.80">
    <property type="entry name" value="Kelch-type beta propeller"/>
    <property type="match status" value="2"/>
</dbReference>
<dbReference type="Proteomes" id="UP001154078">
    <property type="component" value="Chromosome 4"/>
</dbReference>
<evidence type="ECO:0000313" key="4">
    <source>
        <dbReference type="EMBL" id="CAH0555562.1"/>
    </source>
</evidence>
<keyword evidence="2" id="KW-0677">Repeat</keyword>
<dbReference type="AlphaFoldDB" id="A0A9P0B5T0"/>
<keyword evidence="5" id="KW-1185">Reference proteome</keyword>
<dbReference type="PANTHER" id="PTHR46376:SF1">
    <property type="entry name" value="LEUCINE-ZIPPER-LIKE TRANSCRIPTIONAL REGULATOR 1"/>
    <property type="match status" value="1"/>
</dbReference>
<keyword evidence="1" id="KW-0880">Kelch repeat</keyword>
<feature type="region of interest" description="Disordered" evidence="3">
    <location>
        <begin position="304"/>
        <end position="328"/>
    </location>
</feature>
<name>A0A9P0B5T0_BRAAE</name>
<organism evidence="4 5">
    <name type="scientific">Brassicogethes aeneus</name>
    <name type="common">Rape pollen beetle</name>
    <name type="synonym">Meligethes aeneus</name>
    <dbReference type="NCBI Taxonomy" id="1431903"/>
    <lineage>
        <taxon>Eukaryota</taxon>
        <taxon>Metazoa</taxon>
        <taxon>Ecdysozoa</taxon>
        <taxon>Arthropoda</taxon>
        <taxon>Hexapoda</taxon>
        <taxon>Insecta</taxon>
        <taxon>Pterygota</taxon>
        <taxon>Neoptera</taxon>
        <taxon>Endopterygota</taxon>
        <taxon>Coleoptera</taxon>
        <taxon>Polyphaga</taxon>
        <taxon>Cucujiformia</taxon>
        <taxon>Nitidulidae</taxon>
        <taxon>Meligethinae</taxon>
        <taxon>Brassicogethes</taxon>
    </lineage>
</organism>
<accession>A0A9P0B5T0</accession>
<dbReference type="PANTHER" id="PTHR46376">
    <property type="entry name" value="LEUCINE-ZIPPER-LIKE TRANSCRIPTIONAL REGULATOR 1"/>
    <property type="match status" value="1"/>
</dbReference>
<evidence type="ECO:0000256" key="3">
    <source>
        <dbReference type="SAM" id="MobiDB-lite"/>
    </source>
</evidence>
<evidence type="ECO:0000256" key="2">
    <source>
        <dbReference type="ARBA" id="ARBA00022737"/>
    </source>
</evidence>
<proteinExistence type="predicted"/>
<protein>
    <submittedName>
        <fullName evidence="4">Uncharacterized protein</fullName>
    </submittedName>
</protein>
<dbReference type="InterPro" id="IPR006652">
    <property type="entry name" value="Kelch_1"/>
</dbReference>
<evidence type="ECO:0000313" key="5">
    <source>
        <dbReference type="Proteomes" id="UP001154078"/>
    </source>
</evidence>
<gene>
    <name evidence="4" type="ORF">MELIAE_LOCUS6907</name>
</gene>
<dbReference type="Pfam" id="PF24681">
    <property type="entry name" value="Kelch_KLHDC2_KLHL20_DRC7"/>
    <property type="match status" value="1"/>
</dbReference>
<dbReference type="InterPro" id="IPR015915">
    <property type="entry name" value="Kelch-typ_b-propeller"/>
</dbReference>
<dbReference type="InterPro" id="IPR051568">
    <property type="entry name" value="LZTR1/Attractin"/>
</dbReference>
<sequence>MWSAVAPDDVKSAAPSARSKHSATVIGDHVYLLGGRNGNLPTKDFWKYNLVTGKWQQLKPIGERLPCLQEHTAVAHKENIYVFGGEVSFSADTETPLWVYDIKANSWKKVRSKKGVSTPKGRRGHTALVYKGSMLIYGGYQDLKGSSSELWAFHFETESWHLLSSTPSKNSDQLPPPRHKHSAVLHQDAIWIYGGMTDLQERSDLWKWDATHRTWTNIKGKIHPGPLHSHAACKMPSSMLIFGGERSGQTVNDLWKFNFSTESWEKITISGLKPQPRAETIAFTVSELLLNDPSQTSLESKALKIRQRTSNSSDRGNRHSSYMPNNRIAPKEKTYVFQPNNRNYSDGSDIKSELADHYSEVNNRSSRSFLHEISKLSQLNISKISNKCSYTVLTGSNTSDSTESLLRQHASPQAHEKDLNLELEEFSTPSRGTMVKSKSAHVIKKKYQVDISPDAPSKKRVDFDPNIKKITREPISVPNFSILNLATPVLTPVEATKLVYLTDEENDCDSDERKRDEVEVETVEVEPLDHGLIIYEKDNVYEENFEMDNFDSFKLRRGESYSSHLAYADNPLYHEMIKMTENEENVSSTSDYASIETVNRLSSASNYSVKTATPQEENLKNRQKDKAGPFGFCNPNYMGPDIKSILSNDTKEKKMVKKLLTTKSLDCNERTVEDDVLELQNVNGVIDKNTKVFFRHSCRVNRPPKTLALDCKNNRAVVGKHRAQSASRVEKKLERSFTCNVEPFVPLYVYIMGGKEQGQVTVFQRPISIWKLKLF</sequence>
<dbReference type="Pfam" id="PF01344">
    <property type="entry name" value="Kelch_1"/>
    <property type="match status" value="1"/>
</dbReference>
<evidence type="ECO:0000256" key="1">
    <source>
        <dbReference type="ARBA" id="ARBA00022441"/>
    </source>
</evidence>
<feature type="compositionally biased region" description="Polar residues" evidence="3">
    <location>
        <begin position="308"/>
        <end position="324"/>
    </location>
</feature>
<dbReference type="SUPFAM" id="SSF117281">
    <property type="entry name" value="Kelch motif"/>
    <property type="match status" value="1"/>
</dbReference>
<dbReference type="GO" id="GO:0005794">
    <property type="term" value="C:Golgi apparatus"/>
    <property type="evidence" value="ECO:0007669"/>
    <property type="project" value="TreeGrafter"/>
</dbReference>